<keyword evidence="3" id="KW-1185">Reference proteome</keyword>
<protein>
    <submittedName>
        <fullName evidence="2">Uncharacterized protein</fullName>
    </submittedName>
</protein>
<gene>
    <name evidence="2" type="ORF">ILYODFUR_035624</name>
</gene>
<feature type="compositionally biased region" description="Polar residues" evidence="1">
    <location>
        <begin position="26"/>
        <end position="38"/>
    </location>
</feature>
<name>A0ABV0ULR1_9TELE</name>
<dbReference type="EMBL" id="JAHRIQ010076382">
    <property type="protein sequence ID" value="MEQ2246183.1"/>
    <property type="molecule type" value="Genomic_DNA"/>
</dbReference>
<evidence type="ECO:0000256" key="1">
    <source>
        <dbReference type="SAM" id="MobiDB-lite"/>
    </source>
</evidence>
<proteinExistence type="predicted"/>
<feature type="region of interest" description="Disordered" evidence="1">
    <location>
        <begin position="1"/>
        <end position="103"/>
    </location>
</feature>
<evidence type="ECO:0000313" key="2">
    <source>
        <dbReference type="EMBL" id="MEQ2246183.1"/>
    </source>
</evidence>
<organism evidence="2 3">
    <name type="scientific">Ilyodon furcidens</name>
    <name type="common">goldbreast splitfin</name>
    <dbReference type="NCBI Taxonomy" id="33524"/>
    <lineage>
        <taxon>Eukaryota</taxon>
        <taxon>Metazoa</taxon>
        <taxon>Chordata</taxon>
        <taxon>Craniata</taxon>
        <taxon>Vertebrata</taxon>
        <taxon>Euteleostomi</taxon>
        <taxon>Actinopterygii</taxon>
        <taxon>Neopterygii</taxon>
        <taxon>Teleostei</taxon>
        <taxon>Neoteleostei</taxon>
        <taxon>Acanthomorphata</taxon>
        <taxon>Ovalentaria</taxon>
        <taxon>Atherinomorphae</taxon>
        <taxon>Cyprinodontiformes</taxon>
        <taxon>Goodeidae</taxon>
        <taxon>Ilyodon</taxon>
    </lineage>
</organism>
<dbReference type="Proteomes" id="UP001482620">
    <property type="component" value="Unassembled WGS sequence"/>
</dbReference>
<accession>A0ABV0ULR1</accession>
<reference evidence="2 3" key="1">
    <citation type="submission" date="2021-06" db="EMBL/GenBank/DDBJ databases">
        <authorList>
            <person name="Palmer J.M."/>
        </authorList>
    </citation>
    <scope>NUCLEOTIDE SEQUENCE [LARGE SCALE GENOMIC DNA]</scope>
    <source>
        <strain evidence="3">if_2019</strain>
        <tissue evidence="2">Muscle</tissue>
    </source>
</reference>
<comment type="caution">
    <text evidence="2">The sequence shown here is derived from an EMBL/GenBank/DDBJ whole genome shotgun (WGS) entry which is preliminary data.</text>
</comment>
<sequence length="103" mass="11569">MEVSQGTEIQPGRKGKWTTGGLGGSRNKQGTENISNKQMQKRETIQGKTLEGFRQGKSSNPETESETGRFQQREVRTFPNSRRTRQKSVVKKQAGSDNQKKLS</sequence>
<evidence type="ECO:0000313" key="3">
    <source>
        <dbReference type="Proteomes" id="UP001482620"/>
    </source>
</evidence>